<organism evidence="1">
    <name type="scientific">Streptomyces sp. SID7499</name>
    <dbReference type="NCBI Taxonomy" id="2706086"/>
    <lineage>
        <taxon>Bacteria</taxon>
        <taxon>Bacillati</taxon>
        <taxon>Actinomycetota</taxon>
        <taxon>Actinomycetes</taxon>
        <taxon>Kitasatosporales</taxon>
        <taxon>Streptomycetaceae</taxon>
        <taxon>Streptomyces</taxon>
    </lineage>
</organism>
<reference evidence="1" key="1">
    <citation type="submission" date="2020-01" db="EMBL/GenBank/DDBJ databases">
        <title>Insect and environment-associated Actinomycetes.</title>
        <authorList>
            <person name="Currrie C."/>
            <person name="Chevrette M."/>
            <person name="Carlson C."/>
            <person name="Stubbendieck R."/>
            <person name="Wendt-Pienkowski E."/>
        </authorList>
    </citation>
    <scope>NUCLEOTIDE SEQUENCE</scope>
    <source>
        <strain evidence="1">SID7499</strain>
    </source>
</reference>
<comment type="caution">
    <text evidence="1">The sequence shown here is derived from an EMBL/GenBank/DDBJ whole genome shotgun (WGS) entry which is preliminary data.</text>
</comment>
<accession>A0A6G3WVM2</accession>
<name>A0A6G3WVM2_9ACTN</name>
<sequence length="46" mass="4924">MRDTGGFLALLFTGGYPFLTWAPFMPAGVAVARLDLTRPGIRNASP</sequence>
<gene>
    <name evidence="1" type="ORF">G3M58_24320</name>
</gene>
<evidence type="ECO:0000313" key="1">
    <source>
        <dbReference type="EMBL" id="NEE09565.1"/>
    </source>
</evidence>
<dbReference type="AlphaFoldDB" id="A0A6G3WVM2"/>
<protein>
    <submittedName>
        <fullName evidence="1">Uncharacterized protein</fullName>
    </submittedName>
</protein>
<dbReference type="EMBL" id="JAAGMN010002457">
    <property type="protein sequence ID" value="NEE09565.1"/>
    <property type="molecule type" value="Genomic_DNA"/>
</dbReference>
<proteinExistence type="predicted"/>